<evidence type="ECO:0000256" key="3">
    <source>
        <dbReference type="ARBA" id="ARBA00022692"/>
    </source>
</evidence>
<dbReference type="AlphaFoldDB" id="A0A937HF42"/>
<evidence type="ECO:0000256" key="1">
    <source>
        <dbReference type="ARBA" id="ARBA00004651"/>
    </source>
</evidence>
<feature type="transmembrane region" description="Helical" evidence="6">
    <location>
        <begin position="466"/>
        <end position="486"/>
    </location>
</feature>
<dbReference type="GO" id="GO:0005886">
    <property type="term" value="C:plasma membrane"/>
    <property type="evidence" value="ECO:0007669"/>
    <property type="project" value="UniProtKB-SubCell"/>
</dbReference>
<organism evidence="8 9">
    <name type="scientific">PS1 clade bacterium</name>
    <dbReference type="NCBI Taxonomy" id="2175152"/>
    <lineage>
        <taxon>Bacteria</taxon>
        <taxon>Pseudomonadati</taxon>
        <taxon>Pseudomonadota</taxon>
        <taxon>Alphaproteobacteria</taxon>
        <taxon>PS1 clade</taxon>
    </lineage>
</organism>
<proteinExistence type="predicted"/>
<evidence type="ECO:0000256" key="5">
    <source>
        <dbReference type="ARBA" id="ARBA00023136"/>
    </source>
</evidence>
<feature type="transmembrane region" description="Helical" evidence="6">
    <location>
        <begin position="432"/>
        <end position="454"/>
    </location>
</feature>
<gene>
    <name evidence="8" type="ORF">ISQ19_00030</name>
</gene>
<feature type="transmembrane region" description="Helical" evidence="6">
    <location>
        <begin position="396"/>
        <end position="420"/>
    </location>
</feature>
<feature type="transmembrane region" description="Helical" evidence="6">
    <location>
        <begin position="33"/>
        <end position="50"/>
    </location>
</feature>
<feature type="transmembrane region" description="Helical" evidence="6">
    <location>
        <begin position="492"/>
        <end position="509"/>
    </location>
</feature>
<dbReference type="Proteomes" id="UP000785783">
    <property type="component" value="Unassembled WGS sequence"/>
</dbReference>
<dbReference type="PANTHER" id="PTHR30619:SF1">
    <property type="entry name" value="RECOMBINATION PROTEIN 2"/>
    <property type="match status" value="1"/>
</dbReference>
<evidence type="ECO:0000313" key="8">
    <source>
        <dbReference type="EMBL" id="MBL6761064.1"/>
    </source>
</evidence>
<dbReference type="Pfam" id="PF03772">
    <property type="entry name" value="Competence"/>
    <property type="match status" value="1"/>
</dbReference>
<feature type="domain" description="ComEC/Rec2-related protein" evidence="7">
    <location>
        <begin position="223"/>
        <end position="512"/>
    </location>
</feature>
<comment type="caution">
    <text evidence="8">The sequence shown here is derived from an EMBL/GenBank/DDBJ whole genome shotgun (WGS) entry which is preliminary data.</text>
</comment>
<evidence type="ECO:0000256" key="4">
    <source>
        <dbReference type="ARBA" id="ARBA00022989"/>
    </source>
</evidence>
<accession>A0A937HF42</accession>
<feature type="transmembrane region" description="Helical" evidence="6">
    <location>
        <begin position="244"/>
        <end position="266"/>
    </location>
</feature>
<dbReference type="PANTHER" id="PTHR30619">
    <property type="entry name" value="DNA INTERNALIZATION/COMPETENCE PROTEIN COMEC/REC2"/>
    <property type="match status" value="1"/>
</dbReference>
<feature type="transmembrane region" description="Helical" evidence="6">
    <location>
        <begin position="7"/>
        <end position="27"/>
    </location>
</feature>
<feature type="transmembrane region" description="Helical" evidence="6">
    <location>
        <begin position="286"/>
        <end position="303"/>
    </location>
</feature>
<comment type="subcellular location">
    <subcellularLocation>
        <location evidence="1">Cell membrane</location>
        <topology evidence="1">Multi-pass membrane protein</topology>
    </subcellularLocation>
</comment>
<keyword evidence="2" id="KW-1003">Cell membrane</keyword>
<sequence>MKPITHISQFSLLVCSFALALTGYFILPVEPPLWLGLLLLLLGPAVFYLGRRYQQPVTKRVAVFVIAASIGFVWAQGRAHMQARVSAPPEFGAQKISGTLLWHEATPRGSRWDVEHQDTNGGAYVVRLYGKRAHLSAAQPGCAITVTADIEPLPTPIIMGGYDPRRDAWFAGRRGRGFIRNIDNVDCPDRLSWAYRLARARLALARHYRLNMSDDAGPVAAALVTGVRGAIDGSVRDAFRHSGLAHMLAISGLHMALFAGSVYALLRLLPALLPGLVLRYDVREPCALISLSAATGYLFLSGAGLATQRAYIMLAIFFLAILLDRPAITMRNVLWAALLVLLWQPHAVMQAGFQMSFAAVMALVAVYEAWRRHDTLYLRFERLSPARQVLRRLWRYGTGLFVTSLIAGSVTGFIALVRFLQLGTYGLPANLLAMPLFATLIMPMAPVSLLLLPLGADGPILSLMQFGIESVLTVAGFFTASSGALFRPGVSAAFVMPLATIGFVVLCLVPTRWRLIGLAPLLVAFLGIGQGERPVLHMFGRDLIAVRGSDDALLVLRRNGHRYELDRLARYHGVTPEAPACPSVCRVWLKGGVRLAYHNRPIGLTQSCRNVDVVVMPFDEARYPCDALLFDKRAFQTRMHRQFSARKGKLVADEISNARLWQRD</sequence>
<keyword evidence="3 6" id="KW-0812">Transmembrane</keyword>
<evidence type="ECO:0000313" key="9">
    <source>
        <dbReference type="Proteomes" id="UP000785783"/>
    </source>
</evidence>
<dbReference type="EMBL" id="JADHOK010000001">
    <property type="protein sequence ID" value="MBL6761064.1"/>
    <property type="molecule type" value="Genomic_DNA"/>
</dbReference>
<dbReference type="NCBIfam" id="TIGR00360">
    <property type="entry name" value="ComEC_N-term"/>
    <property type="match status" value="1"/>
</dbReference>
<evidence type="ECO:0000256" key="6">
    <source>
        <dbReference type="SAM" id="Phobius"/>
    </source>
</evidence>
<keyword evidence="4 6" id="KW-1133">Transmembrane helix</keyword>
<evidence type="ECO:0000259" key="7">
    <source>
        <dbReference type="Pfam" id="PF03772"/>
    </source>
</evidence>
<dbReference type="InterPro" id="IPR004477">
    <property type="entry name" value="ComEC_N"/>
</dbReference>
<evidence type="ECO:0000256" key="2">
    <source>
        <dbReference type="ARBA" id="ARBA00022475"/>
    </source>
</evidence>
<name>A0A937HF42_9PROT</name>
<feature type="transmembrane region" description="Helical" evidence="6">
    <location>
        <begin position="348"/>
        <end position="370"/>
    </location>
</feature>
<feature type="transmembrane region" description="Helical" evidence="6">
    <location>
        <begin position="310"/>
        <end position="328"/>
    </location>
</feature>
<reference evidence="8" key="1">
    <citation type="submission" date="2020-10" db="EMBL/GenBank/DDBJ databases">
        <title>Microbiome of the Black Sea water column analyzed by genome centric metagenomics.</title>
        <authorList>
            <person name="Cabello-Yeves P.J."/>
            <person name="Callieri C."/>
            <person name="Picazo A."/>
            <person name="Mehrshad M."/>
            <person name="Haro-Moreno J.M."/>
            <person name="Roda-Garcia J."/>
            <person name="Dzembekova N."/>
            <person name="Slabakova V."/>
            <person name="Slabakova N."/>
            <person name="Moncheva S."/>
            <person name="Rodriguez-Valera F."/>
        </authorList>
    </citation>
    <scope>NUCLEOTIDE SEQUENCE</scope>
    <source>
        <strain evidence="8">BS307-5m-G5</strain>
    </source>
</reference>
<keyword evidence="5 6" id="KW-0472">Membrane</keyword>
<dbReference type="InterPro" id="IPR052159">
    <property type="entry name" value="Competence_DNA_uptake"/>
</dbReference>
<protein>
    <submittedName>
        <fullName evidence="8">ComEC/Rec2 family competence protein</fullName>
    </submittedName>
</protein>